<keyword evidence="5" id="KW-1185">Reference proteome</keyword>
<reference evidence="5" key="1">
    <citation type="submission" date="2020-07" db="EMBL/GenBank/DDBJ databases">
        <title>A new Micromonospora strain with potent antibiotic activity isolated from the microbiome of a mid-Atlantic deep-sea sponge.</title>
        <authorList>
            <person name="Back C.R."/>
            <person name="Stennett H.L."/>
            <person name="Williams S.E."/>
            <person name="Wang L."/>
            <person name="Ojeda Gomez J."/>
            <person name="Abdulle O.M."/>
            <person name="Duffy T."/>
            <person name="Hendry K.R."/>
            <person name="Powell D."/>
            <person name="Stach J.E."/>
            <person name="Essex-Lopresti A.E."/>
            <person name="Willis C.L."/>
            <person name="Curnow P."/>
            <person name="Race P.R."/>
        </authorList>
    </citation>
    <scope>NUCLEOTIDE SEQUENCE [LARGE SCALE GENOMIC DNA]</scope>
    <source>
        <strain evidence="5">28ISP2-46</strain>
    </source>
</reference>
<gene>
    <name evidence="4" type="ORF">H1D33_11955</name>
</gene>
<dbReference type="PROSITE" id="PS50110">
    <property type="entry name" value="RESPONSE_REGULATORY"/>
    <property type="match status" value="1"/>
</dbReference>
<dbReference type="RefSeq" id="WP_181571862.1">
    <property type="nucleotide sequence ID" value="NZ_CP059322.2"/>
</dbReference>
<feature type="modified residue" description="4-aspartylphosphate" evidence="1">
    <location>
        <position position="169"/>
    </location>
</feature>
<dbReference type="EMBL" id="CP059322">
    <property type="protein sequence ID" value="QLQ39475.1"/>
    <property type="molecule type" value="Genomic_DNA"/>
</dbReference>
<dbReference type="InterPro" id="IPR011006">
    <property type="entry name" value="CheY-like_superfamily"/>
</dbReference>
<organism evidence="4 5">
    <name type="scientific">Micromonospora robiginosa</name>
    <dbReference type="NCBI Taxonomy" id="2749844"/>
    <lineage>
        <taxon>Bacteria</taxon>
        <taxon>Bacillati</taxon>
        <taxon>Actinomycetota</taxon>
        <taxon>Actinomycetes</taxon>
        <taxon>Micromonosporales</taxon>
        <taxon>Micromonosporaceae</taxon>
        <taxon>Micromonospora</taxon>
    </lineage>
</organism>
<sequence length="244" mass="27376">MLDQRAVPRRRGGNPFPGWAKVDFCRRMQRENVRELADLYGISPVERERFPPGDQVAALWELVESRDRLGELPDHLDALGHTHLAEALRRSTGDTPTPPNARPRAVGGRPAPIPGARRRLLIVEDNDVLGRTLMIRLRPEFDCTLVRSLEEWDRLTADGPLDFDGALVDRHLEQNMNDGLGLHVLEYLRDHTDTRSVLMTADTPAGFESESVERYGVVGVYRKGEGNAGINVRIMIDRLFSPGG</sequence>
<dbReference type="AlphaFoldDB" id="A0A7L6BCI4"/>
<feature type="domain" description="Response regulatory" evidence="3">
    <location>
        <begin position="119"/>
        <end position="238"/>
    </location>
</feature>
<dbReference type="InterPro" id="IPR048915">
    <property type="entry name" value="bDLD3"/>
</dbReference>
<evidence type="ECO:0000256" key="2">
    <source>
        <dbReference type="SAM" id="MobiDB-lite"/>
    </source>
</evidence>
<reference evidence="4 5" key="2">
    <citation type="journal article" date="2021" name="Mar. Drugs">
        <title>A New Micromonospora Strain with Antibiotic Activity Isolated from the Microbiome of a Mid-Atlantic Deep-Sea Sponge.</title>
        <authorList>
            <person name="Back C.R."/>
            <person name="Stennett H.L."/>
            <person name="Williams S.E."/>
            <person name="Wang L."/>
            <person name="Ojeda Gomez J."/>
            <person name="Abdulle O.M."/>
            <person name="Duffy T."/>
            <person name="Neal C."/>
            <person name="Mantell J."/>
            <person name="Jepson M.A."/>
            <person name="Hendry K.R."/>
            <person name="Powell D."/>
            <person name="Stach J.E.M."/>
            <person name="Essex-Lopresti A.E."/>
            <person name="Willis C.L."/>
            <person name="Curnow P."/>
            <person name="Race P.R."/>
        </authorList>
    </citation>
    <scope>NUCLEOTIDE SEQUENCE [LARGE SCALE GENOMIC DNA]</scope>
    <source>
        <strain evidence="4 5">28ISP2-46</strain>
    </source>
</reference>
<dbReference type="Proteomes" id="UP000510844">
    <property type="component" value="Chromosome"/>
</dbReference>
<feature type="region of interest" description="Disordered" evidence="2">
    <location>
        <begin position="89"/>
        <end position="110"/>
    </location>
</feature>
<dbReference type="Pfam" id="PF20690">
    <property type="entry name" value="bDLD3"/>
    <property type="match status" value="1"/>
</dbReference>
<evidence type="ECO:0000313" key="4">
    <source>
        <dbReference type="EMBL" id="QLQ39475.1"/>
    </source>
</evidence>
<accession>A0A7L6BCI4</accession>
<evidence type="ECO:0000256" key="1">
    <source>
        <dbReference type="PROSITE-ProRule" id="PRU00169"/>
    </source>
</evidence>
<protein>
    <recommendedName>
        <fullName evidence="3">Response regulatory domain-containing protein</fullName>
    </recommendedName>
</protein>
<dbReference type="KEGG" id="mfeu:H1D33_11955"/>
<keyword evidence="1" id="KW-0597">Phosphoprotein</keyword>
<dbReference type="GO" id="GO:0000160">
    <property type="term" value="P:phosphorelay signal transduction system"/>
    <property type="evidence" value="ECO:0007669"/>
    <property type="project" value="InterPro"/>
</dbReference>
<proteinExistence type="predicted"/>
<name>A0A7L6BCI4_9ACTN</name>
<evidence type="ECO:0000259" key="3">
    <source>
        <dbReference type="PROSITE" id="PS50110"/>
    </source>
</evidence>
<dbReference type="Gene3D" id="3.40.50.2300">
    <property type="match status" value="1"/>
</dbReference>
<dbReference type="SUPFAM" id="SSF52172">
    <property type="entry name" value="CheY-like"/>
    <property type="match status" value="1"/>
</dbReference>
<dbReference type="InterPro" id="IPR001789">
    <property type="entry name" value="Sig_transdc_resp-reg_receiver"/>
</dbReference>
<evidence type="ECO:0000313" key="5">
    <source>
        <dbReference type="Proteomes" id="UP000510844"/>
    </source>
</evidence>